<dbReference type="SUPFAM" id="SSF109854">
    <property type="entry name" value="DinB/YfiT-like putative metalloenzymes"/>
    <property type="match status" value="1"/>
</dbReference>
<dbReference type="OrthoDB" id="5185819at2"/>
<evidence type="ECO:0000313" key="2">
    <source>
        <dbReference type="EMBL" id="PVG82397.1"/>
    </source>
</evidence>
<organism evidence="2 3">
    <name type="scientific">Nocardioides gansuensis</name>
    <dbReference type="NCBI Taxonomy" id="2138300"/>
    <lineage>
        <taxon>Bacteria</taxon>
        <taxon>Bacillati</taxon>
        <taxon>Actinomycetota</taxon>
        <taxon>Actinomycetes</taxon>
        <taxon>Propionibacteriales</taxon>
        <taxon>Nocardioidaceae</taxon>
        <taxon>Nocardioides</taxon>
    </lineage>
</organism>
<evidence type="ECO:0000259" key="1">
    <source>
        <dbReference type="Pfam" id="PF11716"/>
    </source>
</evidence>
<dbReference type="Proteomes" id="UP000246018">
    <property type="component" value="Unassembled WGS sequence"/>
</dbReference>
<dbReference type="Gene3D" id="1.20.120.450">
    <property type="entry name" value="dinb family like domain"/>
    <property type="match status" value="1"/>
</dbReference>
<name>A0A2T8F9Q1_9ACTN</name>
<dbReference type="InterPro" id="IPR017520">
    <property type="entry name" value="CHP03086"/>
</dbReference>
<protein>
    <submittedName>
        <fullName evidence="2">TIGR03086 family protein</fullName>
    </submittedName>
</protein>
<dbReference type="NCBIfam" id="TIGR03083">
    <property type="entry name" value="maleylpyruvate isomerase family mycothiol-dependent enzyme"/>
    <property type="match status" value="1"/>
</dbReference>
<feature type="domain" description="Mycothiol-dependent maleylpyruvate isomerase metal-binding" evidence="1">
    <location>
        <begin position="18"/>
        <end position="121"/>
    </location>
</feature>
<dbReference type="GO" id="GO:0046872">
    <property type="term" value="F:metal ion binding"/>
    <property type="evidence" value="ECO:0007669"/>
    <property type="project" value="InterPro"/>
</dbReference>
<dbReference type="EMBL" id="QDGZ01000005">
    <property type="protein sequence ID" value="PVG82397.1"/>
    <property type="molecule type" value="Genomic_DNA"/>
</dbReference>
<dbReference type="InterPro" id="IPR034660">
    <property type="entry name" value="DinB/YfiT-like"/>
</dbReference>
<dbReference type="Pfam" id="PF11716">
    <property type="entry name" value="MDMPI_N"/>
    <property type="match status" value="1"/>
</dbReference>
<dbReference type="InterPro" id="IPR024344">
    <property type="entry name" value="MDMPI_metal-binding"/>
</dbReference>
<dbReference type="NCBIfam" id="TIGR03086">
    <property type="entry name" value="TIGR03086 family metal-binding protein"/>
    <property type="match status" value="1"/>
</dbReference>
<accession>A0A2T8F9Q1</accession>
<dbReference type="AlphaFoldDB" id="A0A2T8F9Q1"/>
<sequence>MGTPQQTTDHQAVVALSRALDQAGDVLAAVRPDHLDRPTPCEGWTVRQLVGHLAATPANFLAMNRGEDVDWSAEHEPSDTYVADYRASADDLIHHWHQRPDSDAPQADFQTAELALHTWDLARAIGWSRPLEPLVAERALAMLEGALTPDNRGDAFRPPVDVPADAPVYDRLAGFAGRDPSTL</sequence>
<dbReference type="RefSeq" id="WP_116572701.1">
    <property type="nucleotide sequence ID" value="NZ_QDGZ01000005.1"/>
</dbReference>
<keyword evidence="3" id="KW-1185">Reference proteome</keyword>
<gene>
    <name evidence="2" type="ORF">DDE18_13075</name>
</gene>
<reference evidence="2 3" key="1">
    <citation type="submission" date="2018-04" db="EMBL/GenBank/DDBJ databases">
        <title>Genome of Nocardioides gansuensis WSJ-1.</title>
        <authorList>
            <person name="Wu S."/>
            <person name="Wang G."/>
        </authorList>
    </citation>
    <scope>NUCLEOTIDE SEQUENCE [LARGE SCALE GENOMIC DNA]</scope>
    <source>
        <strain evidence="2 3">WSJ-1</strain>
    </source>
</reference>
<dbReference type="InterPro" id="IPR017517">
    <property type="entry name" value="Maleyloyr_isom"/>
</dbReference>
<comment type="caution">
    <text evidence="2">The sequence shown here is derived from an EMBL/GenBank/DDBJ whole genome shotgun (WGS) entry which is preliminary data.</text>
</comment>
<evidence type="ECO:0000313" key="3">
    <source>
        <dbReference type="Proteomes" id="UP000246018"/>
    </source>
</evidence>
<proteinExistence type="predicted"/>